<dbReference type="InterPro" id="IPR052032">
    <property type="entry name" value="ATP-dep_AA_Ligase"/>
</dbReference>
<keyword evidence="2 4" id="KW-0547">Nucleotide-binding</keyword>
<dbReference type="STRING" id="446469.Sked_22630"/>
<evidence type="ECO:0000259" key="5">
    <source>
        <dbReference type="PROSITE" id="PS50975"/>
    </source>
</evidence>
<gene>
    <name evidence="6" type="ordered locus">Sked_22630</name>
</gene>
<dbReference type="HOGENOM" id="CLU_052967_0_0_11"/>
<sequence>MTRVLVTGTGGPAGVAVVRSLLRRDDVEVFSADMDGWASGLYLVDADHRRIVPRGAAPEFVDTVLDMCRDDGVTVLVPTVDVELEGLVARRTEFAAHGIQIAAPSAETLASTLDKHALALACAGALRVPATELLDADGVAAPWDFPVIVKPRRGAGSRGVRLVDDRDELEDIGTGSDLIIQEHLPGAEYSVDVLAGTDGHVIAAVPRTRERVDSGVSIAGRTVRDAELVEAAAAAARAVGLVGVANVQLRRDKDGRPALLEINPRFPGAMPLTIAAGVDMPSLYLDLLLGIPVPERVDFEEIANVRYLEDVFVPVDEIVTSTVTGRDEAWAEQ</sequence>
<name>D1BIK1_SANKS</name>
<dbReference type="Pfam" id="PF15632">
    <property type="entry name" value="ATPgrasp_Ter"/>
    <property type="match status" value="1"/>
</dbReference>
<feature type="domain" description="ATP-grasp" evidence="5">
    <location>
        <begin position="110"/>
        <end position="289"/>
    </location>
</feature>
<evidence type="ECO:0000256" key="2">
    <source>
        <dbReference type="ARBA" id="ARBA00022741"/>
    </source>
</evidence>
<dbReference type="SUPFAM" id="SSF56059">
    <property type="entry name" value="Glutathione synthetase ATP-binding domain-like"/>
    <property type="match status" value="1"/>
</dbReference>
<dbReference type="KEGG" id="ske:Sked_22630"/>
<evidence type="ECO:0000313" key="6">
    <source>
        <dbReference type="EMBL" id="ACZ22178.1"/>
    </source>
</evidence>
<dbReference type="OrthoDB" id="24041at2"/>
<dbReference type="PANTHER" id="PTHR43585:SF2">
    <property type="entry name" value="ATP-GRASP ENZYME FSQD"/>
    <property type="match status" value="1"/>
</dbReference>
<dbReference type="GO" id="GO:0005524">
    <property type="term" value="F:ATP binding"/>
    <property type="evidence" value="ECO:0007669"/>
    <property type="project" value="UniProtKB-UniRule"/>
</dbReference>
<keyword evidence="7" id="KW-1185">Reference proteome</keyword>
<dbReference type="PROSITE" id="PS50975">
    <property type="entry name" value="ATP_GRASP"/>
    <property type="match status" value="1"/>
</dbReference>
<dbReference type="PANTHER" id="PTHR43585">
    <property type="entry name" value="FUMIPYRROLE BIOSYNTHESIS PROTEIN C"/>
    <property type="match status" value="1"/>
</dbReference>
<dbReference type="EMBL" id="CP001819">
    <property type="protein sequence ID" value="ACZ22178.1"/>
    <property type="molecule type" value="Genomic_DNA"/>
</dbReference>
<dbReference type="InterPro" id="IPR005479">
    <property type="entry name" value="CPAse_ATP-bd"/>
</dbReference>
<dbReference type="Gene3D" id="3.40.50.20">
    <property type="match status" value="1"/>
</dbReference>
<dbReference type="AlphaFoldDB" id="D1BIK1"/>
<evidence type="ECO:0000256" key="3">
    <source>
        <dbReference type="ARBA" id="ARBA00022840"/>
    </source>
</evidence>
<dbReference type="Pfam" id="PF21360">
    <property type="entry name" value="PylC-like_N"/>
    <property type="match status" value="1"/>
</dbReference>
<dbReference type="Gene3D" id="3.30.470.20">
    <property type="entry name" value="ATP-grasp fold, B domain"/>
    <property type="match status" value="1"/>
</dbReference>
<dbReference type="InterPro" id="IPR013815">
    <property type="entry name" value="ATP_grasp_subdomain_1"/>
</dbReference>
<protein>
    <submittedName>
        <fullName evidence="6">Biotin carboxylase</fullName>
    </submittedName>
</protein>
<evidence type="ECO:0000256" key="1">
    <source>
        <dbReference type="ARBA" id="ARBA00022598"/>
    </source>
</evidence>
<proteinExistence type="predicted"/>
<dbReference type="InterPro" id="IPR011761">
    <property type="entry name" value="ATP-grasp"/>
</dbReference>
<dbReference type="Gene3D" id="3.30.1490.20">
    <property type="entry name" value="ATP-grasp fold, A domain"/>
    <property type="match status" value="1"/>
</dbReference>
<keyword evidence="1" id="KW-0436">Ligase</keyword>
<dbReference type="GO" id="GO:0016874">
    <property type="term" value="F:ligase activity"/>
    <property type="evidence" value="ECO:0007669"/>
    <property type="project" value="UniProtKB-KW"/>
</dbReference>
<reference evidence="6 7" key="1">
    <citation type="journal article" date="2009" name="Stand. Genomic Sci.">
        <title>Complete genome sequence of Sanguibacter keddieii type strain (ST-74).</title>
        <authorList>
            <person name="Ivanova N."/>
            <person name="Sikorski J."/>
            <person name="Sims D."/>
            <person name="Brettin T."/>
            <person name="Detter J.C."/>
            <person name="Han C."/>
            <person name="Lapidus A."/>
            <person name="Copeland A."/>
            <person name="Glavina Del Rio T."/>
            <person name="Nolan M."/>
            <person name="Chen F."/>
            <person name="Lucas S."/>
            <person name="Tice H."/>
            <person name="Cheng J.F."/>
            <person name="Bruce D."/>
            <person name="Goodwin L."/>
            <person name="Pitluck S."/>
            <person name="Pati A."/>
            <person name="Mavromatis K."/>
            <person name="Chen A."/>
            <person name="Palaniappan K."/>
            <person name="D'haeseleer P."/>
            <person name="Chain P."/>
            <person name="Bristow J."/>
            <person name="Eisen J.A."/>
            <person name="Markowitz V."/>
            <person name="Hugenholtz P."/>
            <person name="Goker M."/>
            <person name="Pukall R."/>
            <person name="Klenk H.P."/>
            <person name="Kyrpides N.C."/>
        </authorList>
    </citation>
    <scope>NUCLEOTIDE SEQUENCE [LARGE SCALE GENOMIC DNA]</scope>
    <source>
        <strain evidence="7">ATCC 51767 / DSM 10542 / NCFB 3025 / ST-74</strain>
    </source>
</reference>
<dbReference type="GO" id="GO:0046872">
    <property type="term" value="F:metal ion binding"/>
    <property type="evidence" value="ECO:0007669"/>
    <property type="project" value="InterPro"/>
</dbReference>
<dbReference type="InterPro" id="IPR048764">
    <property type="entry name" value="PylC_N"/>
</dbReference>
<organism evidence="6 7">
    <name type="scientific">Sanguibacter keddieii (strain ATCC 51767 / DSM 10542 / NCFB 3025 / ST-74)</name>
    <dbReference type="NCBI Taxonomy" id="446469"/>
    <lineage>
        <taxon>Bacteria</taxon>
        <taxon>Bacillati</taxon>
        <taxon>Actinomycetota</taxon>
        <taxon>Actinomycetes</taxon>
        <taxon>Micrococcales</taxon>
        <taxon>Sanguibacteraceae</taxon>
        <taxon>Sanguibacter</taxon>
    </lineage>
</organism>
<evidence type="ECO:0000313" key="7">
    <source>
        <dbReference type="Proteomes" id="UP000000322"/>
    </source>
</evidence>
<dbReference type="Proteomes" id="UP000000322">
    <property type="component" value="Chromosome"/>
</dbReference>
<dbReference type="eggNOG" id="COG0439">
    <property type="taxonomic scope" value="Bacteria"/>
</dbReference>
<evidence type="ECO:0000256" key="4">
    <source>
        <dbReference type="PROSITE-ProRule" id="PRU00409"/>
    </source>
</evidence>
<dbReference type="Pfam" id="PF02786">
    <property type="entry name" value="CPSase_L_D2"/>
    <property type="match status" value="1"/>
</dbReference>
<keyword evidence="3 4" id="KW-0067">ATP-binding</keyword>
<accession>D1BIK1</accession>
<dbReference type="RefSeq" id="WP_012867247.1">
    <property type="nucleotide sequence ID" value="NC_013521.1"/>
</dbReference>